<proteinExistence type="predicted"/>
<reference evidence="2" key="1">
    <citation type="submission" date="2022-01" db="EMBL/GenBank/DDBJ databases">
        <authorList>
            <person name="King R."/>
        </authorList>
    </citation>
    <scope>NUCLEOTIDE SEQUENCE</scope>
</reference>
<gene>
    <name evidence="2" type="ORF">CHIRRI_LOCUS2640</name>
</gene>
<dbReference type="Pfam" id="PF12937">
    <property type="entry name" value="F-box-like"/>
    <property type="match status" value="1"/>
</dbReference>
<dbReference type="SUPFAM" id="SSF81383">
    <property type="entry name" value="F-box domain"/>
    <property type="match status" value="1"/>
</dbReference>
<protein>
    <recommendedName>
        <fullName evidence="1">F-box domain-containing protein</fullName>
    </recommendedName>
</protein>
<dbReference type="InterPro" id="IPR036047">
    <property type="entry name" value="F-box-like_dom_sf"/>
</dbReference>
<feature type="domain" description="F-box" evidence="1">
    <location>
        <begin position="4"/>
        <end position="43"/>
    </location>
</feature>
<dbReference type="EMBL" id="OU895877">
    <property type="protein sequence ID" value="CAG9799679.1"/>
    <property type="molecule type" value="Genomic_DNA"/>
</dbReference>
<dbReference type="OrthoDB" id="9970076at2759"/>
<organism evidence="2 3">
    <name type="scientific">Chironomus riparius</name>
    <dbReference type="NCBI Taxonomy" id="315576"/>
    <lineage>
        <taxon>Eukaryota</taxon>
        <taxon>Metazoa</taxon>
        <taxon>Ecdysozoa</taxon>
        <taxon>Arthropoda</taxon>
        <taxon>Hexapoda</taxon>
        <taxon>Insecta</taxon>
        <taxon>Pterygota</taxon>
        <taxon>Neoptera</taxon>
        <taxon>Endopterygota</taxon>
        <taxon>Diptera</taxon>
        <taxon>Nematocera</taxon>
        <taxon>Chironomoidea</taxon>
        <taxon>Chironomidae</taxon>
        <taxon>Chironominae</taxon>
        <taxon>Chironomus</taxon>
    </lineage>
</organism>
<dbReference type="Gene3D" id="1.20.1280.50">
    <property type="match status" value="1"/>
</dbReference>
<dbReference type="Proteomes" id="UP001153620">
    <property type="component" value="Chromosome 1"/>
</dbReference>
<reference evidence="2" key="2">
    <citation type="submission" date="2022-10" db="EMBL/GenBank/DDBJ databases">
        <authorList>
            <consortium name="ENA_rothamsted_submissions"/>
            <consortium name="culmorum"/>
            <person name="King R."/>
        </authorList>
    </citation>
    <scope>NUCLEOTIDE SEQUENCE</scope>
</reference>
<evidence type="ECO:0000259" key="1">
    <source>
        <dbReference type="Pfam" id="PF12937"/>
    </source>
</evidence>
<evidence type="ECO:0000313" key="3">
    <source>
        <dbReference type="Proteomes" id="UP001153620"/>
    </source>
</evidence>
<sequence>MSWINCLPDYVMVEIFENMTPKMIKSCCLFCKRWDDIISTSKQLMGKYRLSFNTSFDYKKSMHLKRKYQDVNIKMLFLPSLKAIIRHNIHTLELSSRPILKLSIFIQLLNSIPLLKVLKVDFETFIYDIQNIEESMKVSTNLEEVRCVAEICHIFGCSTIKVLDLFWKETINYKGRLLIFEYLNKQKHLEDFKLNEHANGEFFRYQASNAQMFAFCLKIFVYYTSRFDKYQQLINFLELHKNL</sequence>
<dbReference type="AlphaFoldDB" id="A0A9N9RK70"/>
<keyword evidence="3" id="KW-1185">Reference proteome</keyword>
<evidence type="ECO:0000313" key="2">
    <source>
        <dbReference type="EMBL" id="CAG9799679.1"/>
    </source>
</evidence>
<name>A0A9N9RK70_9DIPT</name>
<dbReference type="InterPro" id="IPR001810">
    <property type="entry name" value="F-box_dom"/>
</dbReference>
<accession>A0A9N9RK70</accession>